<proteinExistence type="predicted"/>
<reference evidence="2" key="2">
    <citation type="submission" date="2019-07" db="EMBL/GenBank/DDBJ databases">
        <authorList>
            <person name="Seetharam A."/>
            <person name="Woodhouse M."/>
            <person name="Cannon E."/>
        </authorList>
    </citation>
    <scope>NUCLEOTIDE SEQUENCE [LARGE SCALE GENOMIC DNA]</scope>
    <source>
        <strain evidence="2">cv. B73</strain>
    </source>
</reference>
<dbReference type="Gramene" id="Zm00001eb283410_T001">
    <property type="protein sequence ID" value="Zm00001eb283410_P001"/>
    <property type="gene ID" value="Zm00001eb283410"/>
</dbReference>
<dbReference type="AlphaFoldDB" id="A0A804Q0V3"/>
<dbReference type="Proteomes" id="UP000007305">
    <property type="component" value="Chromosome 6"/>
</dbReference>
<evidence type="ECO:0000256" key="1">
    <source>
        <dbReference type="SAM" id="MobiDB-lite"/>
    </source>
</evidence>
<feature type="region of interest" description="Disordered" evidence="1">
    <location>
        <begin position="184"/>
        <end position="213"/>
    </location>
</feature>
<accession>A0A804Q0V3</accession>
<feature type="compositionally biased region" description="Basic and acidic residues" evidence="1">
    <location>
        <begin position="194"/>
        <end position="208"/>
    </location>
</feature>
<name>A0A804Q0V3_MAIZE</name>
<keyword evidence="3" id="KW-1185">Reference proteome</keyword>
<dbReference type="EnsemblPlants" id="Zm00001eb283410_T001">
    <property type="protein sequence ID" value="Zm00001eb283410_P001"/>
    <property type="gene ID" value="Zm00001eb283410"/>
</dbReference>
<organism evidence="2 3">
    <name type="scientific">Zea mays</name>
    <name type="common">Maize</name>
    <dbReference type="NCBI Taxonomy" id="4577"/>
    <lineage>
        <taxon>Eukaryota</taxon>
        <taxon>Viridiplantae</taxon>
        <taxon>Streptophyta</taxon>
        <taxon>Embryophyta</taxon>
        <taxon>Tracheophyta</taxon>
        <taxon>Spermatophyta</taxon>
        <taxon>Magnoliopsida</taxon>
        <taxon>Liliopsida</taxon>
        <taxon>Poales</taxon>
        <taxon>Poaceae</taxon>
        <taxon>PACMAD clade</taxon>
        <taxon>Panicoideae</taxon>
        <taxon>Andropogonodae</taxon>
        <taxon>Andropogoneae</taxon>
        <taxon>Tripsacinae</taxon>
        <taxon>Zea</taxon>
    </lineage>
</organism>
<reference evidence="3" key="1">
    <citation type="journal article" date="2009" name="Science">
        <title>The B73 maize genome: complexity, diversity, and dynamics.</title>
        <authorList>
            <person name="Schnable P.S."/>
            <person name="Ware D."/>
            <person name="Fulton R.S."/>
            <person name="Stein J.C."/>
            <person name="Wei F."/>
            <person name="Pasternak S."/>
            <person name="Liang C."/>
            <person name="Zhang J."/>
            <person name="Fulton L."/>
            <person name="Graves T.A."/>
            <person name="Minx P."/>
            <person name="Reily A.D."/>
            <person name="Courtney L."/>
            <person name="Kruchowski S.S."/>
            <person name="Tomlinson C."/>
            <person name="Strong C."/>
            <person name="Delehaunty K."/>
            <person name="Fronick C."/>
            <person name="Courtney B."/>
            <person name="Rock S.M."/>
            <person name="Belter E."/>
            <person name="Du F."/>
            <person name="Kim K."/>
            <person name="Abbott R.M."/>
            <person name="Cotton M."/>
            <person name="Levy A."/>
            <person name="Marchetto P."/>
            <person name="Ochoa K."/>
            <person name="Jackson S.M."/>
            <person name="Gillam B."/>
            <person name="Chen W."/>
            <person name="Yan L."/>
            <person name="Higginbotham J."/>
            <person name="Cardenas M."/>
            <person name="Waligorski J."/>
            <person name="Applebaum E."/>
            <person name="Phelps L."/>
            <person name="Falcone J."/>
            <person name="Kanchi K."/>
            <person name="Thane T."/>
            <person name="Scimone A."/>
            <person name="Thane N."/>
            <person name="Henke J."/>
            <person name="Wang T."/>
            <person name="Ruppert J."/>
            <person name="Shah N."/>
            <person name="Rotter K."/>
            <person name="Hodges J."/>
            <person name="Ingenthron E."/>
            <person name="Cordes M."/>
            <person name="Kohlberg S."/>
            <person name="Sgro J."/>
            <person name="Delgado B."/>
            <person name="Mead K."/>
            <person name="Chinwalla A."/>
            <person name="Leonard S."/>
            <person name="Crouse K."/>
            <person name="Collura K."/>
            <person name="Kudrna D."/>
            <person name="Currie J."/>
            <person name="He R."/>
            <person name="Angelova A."/>
            <person name="Rajasekar S."/>
            <person name="Mueller T."/>
            <person name="Lomeli R."/>
            <person name="Scara G."/>
            <person name="Ko A."/>
            <person name="Delaney K."/>
            <person name="Wissotski M."/>
            <person name="Lopez G."/>
            <person name="Campos D."/>
            <person name="Braidotti M."/>
            <person name="Ashley E."/>
            <person name="Golser W."/>
            <person name="Kim H."/>
            <person name="Lee S."/>
            <person name="Lin J."/>
            <person name="Dujmic Z."/>
            <person name="Kim W."/>
            <person name="Talag J."/>
            <person name="Zuccolo A."/>
            <person name="Fan C."/>
            <person name="Sebastian A."/>
            <person name="Kramer M."/>
            <person name="Spiegel L."/>
            <person name="Nascimento L."/>
            <person name="Zutavern T."/>
            <person name="Miller B."/>
            <person name="Ambroise C."/>
            <person name="Muller S."/>
            <person name="Spooner W."/>
            <person name="Narechania A."/>
            <person name="Ren L."/>
            <person name="Wei S."/>
            <person name="Kumari S."/>
            <person name="Faga B."/>
            <person name="Levy M.J."/>
            <person name="McMahan L."/>
            <person name="Van Buren P."/>
            <person name="Vaughn M.W."/>
            <person name="Ying K."/>
            <person name="Yeh C.-T."/>
            <person name="Emrich S.J."/>
            <person name="Jia Y."/>
            <person name="Kalyanaraman A."/>
            <person name="Hsia A.-P."/>
            <person name="Barbazuk W.B."/>
            <person name="Baucom R.S."/>
            <person name="Brutnell T.P."/>
            <person name="Carpita N.C."/>
            <person name="Chaparro C."/>
            <person name="Chia J.-M."/>
            <person name="Deragon J.-M."/>
            <person name="Estill J.C."/>
            <person name="Fu Y."/>
            <person name="Jeddeloh J.A."/>
            <person name="Han Y."/>
            <person name="Lee H."/>
            <person name="Li P."/>
            <person name="Lisch D.R."/>
            <person name="Liu S."/>
            <person name="Liu Z."/>
            <person name="Nagel D.H."/>
            <person name="McCann M.C."/>
            <person name="SanMiguel P."/>
            <person name="Myers A.M."/>
            <person name="Nettleton D."/>
            <person name="Nguyen J."/>
            <person name="Penning B.W."/>
            <person name="Ponnala L."/>
            <person name="Schneider K.L."/>
            <person name="Schwartz D.C."/>
            <person name="Sharma A."/>
            <person name="Soderlund C."/>
            <person name="Springer N.M."/>
            <person name="Sun Q."/>
            <person name="Wang H."/>
            <person name="Waterman M."/>
            <person name="Westerman R."/>
            <person name="Wolfgruber T.K."/>
            <person name="Yang L."/>
            <person name="Yu Y."/>
            <person name="Zhang L."/>
            <person name="Zhou S."/>
            <person name="Zhu Q."/>
            <person name="Bennetzen J.L."/>
            <person name="Dawe R.K."/>
            <person name="Jiang J."/>
            <person name="Jiang N."/>
            <person name="Presting G.G."/>
            <person name="Wessler S.R."/>
            <person name="Aluru S."/>
            <person name="Martienssen R.A."/>
            <person name="Clifton S.W."/>
            <person name="McCombie W.R."/>
            <person name="Wing R.A."/>
            <person name="Wilson R.K."/>
        </authorList>
    </citation>
    <scope>NUCLEOTIDE SEQUENCE [LARGE SCALE GENOMIC DNA]</scope>
    <source>
        <strain evidence="3">cv. B73</strain>
    </source>
</reference>
<evidence type="ECO:0000313" key="2">
    <source>
        <dbReference type="EnsemblPlants" id="Zm00001eb283410_P001"/>
    </source>
</evidence>
<dbReference type="InParanoid" id="A0A804Q0V3"/>
<evidence type="ECO:0000313" key="3">
    <source>
        <dbReference type="Proteomes" id="UP000007305"/>
    </source>
</evidence>
<protein>
    <submittedName>
        <fullName evidence="2">Uncharacterized protein</fullName>
    </submittedName>
</protein>
<reference evidence="2" key="3">
    <citation type="submission" date="2021-05" db="UniProtKB">
        <authorList>
            <consortium name="EnsemblPlants"/>
        </authorList>
    </citation>
    <scope>IDENTIFICATION</scope>
    <source>
        <strain evidence="2">cv. B73</strain>
    </source>
</reference>
<sequence>PGQAEVSDARLVTLPKEDVLGLDVAVDDPRHAVVVEVREALGDTDGDREPHLPLNHGGAGRASAVEQVAEGAVREVVVEQEARAAVGRPPQQPDDIAVAHPGEHAHLARERLGGRLVARPELLHGDGDAARREVRPVHRAGPPLADHVRGRQAARHVRDADLQLLVQRHVPRRRHVAVLVPAAGARGAPVPPDENERRGHEEHDEGRQQHGHRHARRVARVALAVASVARAPGEAQRRIALDVARGKLCEERRLRQPTGEAVEGYVEGHEVLERGQRLEITGQLVMRHVEHPEPHKPSELRRDCAGETVAAEVKSNLQPRDLAYAPRNLARK</sequence>